<sequence>MDPCVWTPAGWPLDGAALLLLVTRGLEDVVAKSLLDESLQRTFRRASEIGEDAGTISSVEAPSPRSHQCSPHRSVNFSRDFVSSPKAKKADTSFVADFDVLSMLHVKPQVRSRAHGPKDIELSESSTFMRRTSEEESPEVVPLRSEDVVDRFSGSSVLEGRLSALPVSRCPVTDATSCGALGVAAQGHQGDGASFVGKLLLRLDGLSDAERWSLCHKVQQSPVIQGALACLAIATDIQPEGRWEGGEHCVCEGALAQLRDVVAQATRWESAREIVSESSGCVIGEGARFRASGVRDGVLHRGYRSQDMMAAMASGAQLANASWQICSHNYDVEVFGFLSDGIFSCGIWLGGEWQLTSDGHVKNAQDRHFNVVPFGDRRPYLPRSMPQFLSFRPSTALLMTLVGRPCVGEVLLDPFGGIGTIALEAACRFGGLTCITTDKDPNLYNVASTHCAVARKNGYLQPTSTVKSRHYDARKMKVQDCSVDLVVSELPSLSKFCVKGGAATHSVPEGFGAVVQELCRILRPERAGGGGAGLAILLVQNRRLLTDALAACPNLMLELVPPSEPYCETNPKLVMIGDITCFLFVLRRTDTVVSPPTDST</sequence>
<evidence type="ECO:0000256" key="1">
    <source>
        <dbReference type="SAM" id="SignalP"/>
    </source>
</evidence>
<dbReference type="GO" id="GO:0016423">
    <property type="term" value="F:tRNA (guanine) methyltransferase activity"/>
    <property type="evidence" value="ECO:0007669"/>
    <property type="project" value="TreeGrafter"/>
</dbReference>
<name>A0A7S1A4Z3_NOCSC</name>
<dbReference type="EMBL" id="HBFQ01024192">
    <property type="protein sequence ID" value="CAD8842718.1"/>
    <property type="molecule type" value="Transcribed_RNA"/>
</dbReference>
<proteinExistence type="predicted"/>
<dbReference type="InterPro" id="IPR029063">
    <property type="entry name" value="SAM-dependent_MTases_sf"/>
</dbReference>
<gene>
    <name evidence="2" type="ORF">NSCI0253_LOCUS17066</name>
</gene>
<feature type="chain" id="PRO_5030807536" evidence="1">
    <location>
        <begin position="26"/>
        <end position="600"/>
    </location>
</feature>
<dbReference type="PANTHER" id="PTHR14911">
    <property type="entry name" value="THUMP DOMAIN-CONTAINING"/>
    <property type="match status" value="1"/>
</dbReference>
<accession>A0A7S1A4Z3</accession>
<reference evidence="2" key="1">
    <citation type="submission" date="2021-01" db="EMBL/GenBank/DDBJ databases">
        <authorList>
            <person name="Corre E."/>
            <person name="Pelletier E."/>
            <person name="Niang G."/>
            <person name="Scheremetjew M."/>
            <person name="Finn R."/>
            <person name="Kale V."/>
            <person name="Holt S."/>
            <person name="Cochrane G."/>
            <person name="Meng A."/>
            <person name="Brown T."/>
            <person name="Cohen L."/>
        </authorList>
    </citation>
    <scope>NUCLEOTIDE SEQUENCE</scope>
</reference>
<evidence type="ECO:0000313" key="2">
    <source>
        <dbReference type="EMBL" id="CAD8842718.1"/>
    </source>
</evidence>
<dbReference type="PANTHER" id="PTHR14911:SF13">
    <property type="entry name" value="TRNA (GUANINE(6)-N2)-METHYLTRANSFERASE THUMP3"/>
    <property type="match status" value="1"/>
</dbReference>
<organism evidence="2">
    <name type="scientific">Noctiluca scintillans</name>
    <name type="common">Sea sparkle</name>
    <name type="synonym">Red tide dinoflagellate</name>
    <dbReference type="NCBI Taxonomy" id="2966"/>
    <lineage>
        <taxon>Eukaryota</taxon>
        <taxon>Sar</taxon>
        <taxon>Alveolata</taxon>
        <taxon>Dinophyceae</taxon>
        <taxon>Noctilucales</taxon>
        <taxon>Noctilucaceae</taxon>
        <taxon>Noctiluca</taxon>
    </lineage>
</organism>
<dbReference type="AlphaFoldDB" id="A0A7S1A4Z3"/>
<protein>
    <submittedName>
        <fullName evidence="2">Uncharacterized protein</fullName>
    </submittedName>
</protein>
<dbReference type="SUPFAM" id="SSF53335">
    <property type="entry name" value="S-adenosyl-L-methionine-dependent methyltransferases"/>
    <property type="match status" value="1"/>
</dbReference>
<keyword evidence="1" id="KW-0732">Signal</keyword>
<dbReference type="Gene3D" id="3.40.50.150">
    <property type="entry name" value="Vaccinia Virus protein VP39"/>
    <property type="match status" value="1"/>
</dbReference>
<dbReference type="GO" id="GO:0030488">
    <property type="term" value="P:tRNA methylation"/>
    <property type="evidence" value="ECO:0007669"/>
    <property type="project" value="TreeGrafter"/>
</dbReference>
<feature type="signal peptide" evidence="1">
    <location>
        <begin position="1"/>
        <end position="25"/>
    </location>
</feature>